<accession>A0ABD0KVL7</accession>
<proteinExistence type="predicted"/>
<protein>
    <submittedName>
        <fullName evidence="1">Uncharacterized protein</fullName>
    </submittedName>
</protein>
<evidence type="ECO:0000313" key="2">
    <source>
        <dbReference type="Proteomes" id="UP001519460"/>
    </source>
</evidence>
<keyword evidence="2" id="KW-1185">Reference proteome</keyword>
<dbReference type="AlphaFoldDB" id="A0ABD0KVL7"/>
<reference evidence="1 2" key="1">
    <citation type="journal article" date="2023" name="Sci. Data">
        <title>Genome assembly of the Korean intertidal mud-creeper Batillaria attramentaria.</title>
        <authorList>
            <person name="Patra A.K."/>
            <person name="Ho P.T."/>
            <person name="Jun S."/>
            <person name="Lee S.J."/>
            <person name="Kim Y."/>
            <person name="Won Y.J."/>
        </authorList>
    </citation>
    <scope>NUCLEOTIDE SEQUENCE [LARGE SCALE GENOMIC DNA]</scope>
    <source>
        <tissue evidence="1">Foot muscle</tissue>
    </source>
</reference>
<name>A0ABD0KVL7_9CAEN</name>
<gene>
    <name evidence="1" type="ORF">BaRGS_00017680</name>
</gene>
<evidence type="ECO:0000313" key="1">
    <source>
        <dbReference type="EMBL" id="KAK7491116.1"/>
    </source>
</evidence>
<feature type="non-terminal residue" evidence="1">
    <location>
        <position position="1"/>
    </location>
</feature>
<comment type="caution">
    <text evidence="1">The sequence shown here is derived from an EMBL/GenBank/DDBJ whole genome shotgun (WGS) entry which is preliminary data.</text>
</comment>
<dbReference type="EMBL" id="JACVVK020000119">
    <property type="protein sequence ID" value="KAK7491116.1"/>
    <property type="molecule type" value="Genomic_DNA"/>
</dbReference>
<dbReference type="Proteomes" id="UP001519460">
    <property type="component" value="Unassembled WGS sequence"/>
</dbReference>
<sequence length="106" mass="12113">AKLSSYVSEPFLILCSIAVEIRGEGLKERWRLCITWSELESARAVVTWPKTASSRRFIVHLGLSALSLAVSNFLSPISHSASRCNFFPNFRRKVFSHDHVSYTVWR</sequence>
<organism evidence="1 2">
    <name type="scientific">Batillaria attramentaria</name>
    <dbReference type="NCBI Taxonomy" id="370345"/>
    <lineage>
        <taxon>Eukaryota</taxon>
        <taxon>Metazoa</taxon>
        <taxon>Spiralia</taxon>
        <taxon>Lophotrochozoa</taxon>
        <taxon>Mollusca</taxon>
        <taxon>Gastropoda</taxon>
        <taxon>Caenogastropoda</taxon>
        <taxon>Sorbeoconcha</taxon>
        <taxon>Cerithioidea</taxon>
        <taxon>Batillariidae</taxon>
        <taxon>Batillaria</taxon>
    </lineage>
</organism>